<dbReference type="Proteomes" id="UP000521868">
    <property type="component" value="Unassembled WGS sequence"/>
</dbReference>
<reference evidence="1 2" key="1">
    <citation type="journal article" date="2020" name="Nature">
        <title>Bacterial chemolithoautotrophy via manganese oxidation.</title>
        <authorList>
            <person name="Yu H."/>
            <person name="Leadbetter J.R."/>
        </authorList>
    </citation>
    <scope>NUCLEOTIDE SEQUENCE [LARGE SCALE GENOMIC DNA]</scope>
    <source>
        <strain evidence="1 2">RBP-1</strain>
    </source>
</reference>
<gene>
    <name evidence="1" type="ORF">RAMLITH_01655</name>
</gene>
<dbReference type="AlphaFoldDB" id="A0A7X6DC83"/>
<evidence type="ECO:0000313" key="2">
    <source>
        <dbReference type="Proteomes" id="UP000521868"/>
    </source>
</evidence>
<evidence type="ECO:0000313" key="1">
    <source>
        <dbReference type="EMBL" id="NKE64512.1"/>
    </source>
</evidence>
<dbReference type="EMBL" id="VTOX01000001">
    <property type="protein sequence ID" value="NKE64512.1"/>
    <property type="molecule type" value="Genomic_DNA"/>
</dbReference>
<protein>
    <submittedName>
        <fullName evidence="1">Uncharacterized protein</fullName>
    </submittedName>
</protein>
<accession>A0A7X6DC83</accession>
<comment type="caution">
    <text evidence="1">The sequence shown here is derived from an EMBL/GenBank/DDBJ whole genome shotgun (WGS) entry which is preliminary data.</text>
</comment>
<sequence length="109" mass="12362">MPRIISVPAQTLRLEIRALQEVPASPREPGYVRVDVGRVDDAGAFIIPQQFETYEIRGKMFEALVGPAAEWAPDKPDGTYRNDDLWYFMDRIKAAAEEAAEVQRKLDQV</sequence>
<name>A0A7X6DC83_9BURK</name>
<proteinExistence type="predicted"/>
<keyword evidence="2" id="KW-1185">Reference proteome</keyword>
<organism evidence="1 2">
    <name type="scientific">Ramlibacter lithotrophicus</name>
    <dbReference type="NCBI Taxonomy" id="2606681"/>
    <lineage>
        <taxon>Bacteria</taxon>
        <taxon>Pseudomonadati</taxon>
        <taxon>Pseudomonadota</taxon>
        <taxon>Betaproteobacteria</taxon>
        <taxon>Burkholderiales</taxon>
        <taxon>Comamonadaceae</taxon>
        <taxon>Ramlibacter</taxon>
    </lineage>
</organism>
<dbReference type="RefSeq" id="WP_168105595.1">
    <property type="nucleotide sequence ID" value="NZ_VTOX01000001.1"/>
</dbReference>